<keyword evidence="5 7" id="KW-0472">Membrane</keyword>
<dbReference type="InterPro" id="IPR000715">
    <property type="entry name" value="Glycosyl_transferase_4"/>
</dbReference>
<dbReference type="Pfam" id="PF00953">
    <property type="entry name" value="Glycos_transf_4"/>
    <property type="match status" value="1"/>
</dbReference>
<sequence>MAHLLETKCLFLFLNFLIGYIITLVLIKPIINMISTANFVRPNFRGENIPVGVGIIFLISSSFVITLNLLFLNIVPHNLTFLTAEEGFRYVIFLAGIASITCLGLIDDNWGSRDTTGLKGHLLSLFRGKITTGGLKAMGGGFISLIISLLPGQNDHIILNTLILGLSINAINLLDLRPGRAGKGFLLGALLLAAYGQARTDMLFVYIFLGLILAYLPYDLKAKVMMGDSGSNALGITLGLTAVWLLSWQLKIYLLTGLIVLHLLTEKYSLTKIIEKNIVLNYLDRLGRN</sequence>
<feature type="binding site" evidence="6">
    <location>
        <position position="228"/>
    </location>
    <ligand>
        <name>Mg(2+)</name>
        <dbReference type="ChEBI" id="CHEBI:18420"/>
    </ligand>
</feature>
<evidence type="ECO:0008006" key="10">
    <source>
        <dbReference type="Google" id="ProtNLM"/>
    </source>
</evidence>
<keyword evidence="2" id="KW-0808">Transferase</keyword>
<dbReference type="RefSeq" id="WP_015757578.1">
    <property type="nucleotide sequence ID" value="NC_013216.1"/>
</dbReference>
<dbReference type="Proteomes" id="UP000002217">
    <property type="component" value="Chromosome"/>
</dbReference>
<evidence type="ECO:0000256" key="1">
    <source>
        <dbReference type="ARBA" id="ARBA00004141"/>
    </source>
</evidence>
<evidence type="ECO:0000256" key="3">
    <source>
        <dbReference type="ARBA" id="ARBA00022692"/>
    </source>
</evidence>
<dbReference type="GO" id="GO:0046872">
    <property type="term" value="F:metal ion binding"/>
    <property type="evidence" value="ECO:0007669"/>
    <property type="project" value="UniProtKB-KW"/>
</dbReference>
<feature type="transmembrane region" description="Helical" evidence="7">
    <location>
        <begin position="87"/>
        <end position="106"/>
    </location>
</feature>
<proteinExistence type="predicted"/>
<evidence type="ECO:0000313" key="8">
    <source>
        <dbReference type="EMBL" id="ACV62874.1"/>
    </source>
</evidence>
<protein>
    <recommendedName>
        <fullName evidence="10">Glycosyl transferase family 4</fullName>
    </recommendedName>
</protein>
<dbReference type="eggNOG" id="COG0472">
    <property type="taxonomic scope" value="Bacteria"/>
</dbReference>
<keyword evidence="9" id="KW-1185">Reference proteome</keyword>
<organism evidence="8 9">
    <name type="scientific">Desulfofarcimen acetoxidans (strain ATCC 49208 / DSM 771 / KCTC 5769 / VKM B-1644 / 5575)</name>
    <name type="common">Desulfotomaculum acetoxidans</name>
    <dbReference type="NCBI Taxonomy" id="485916"/>
    <lineage>
        <taxon>Bacteria</taxon>
        <taxon>Bacillati</taxon>
        <taxon>Bacillota</taxon>
        <taxon>Clostridia</taxon>
        <taxon>Eubacteriales</taxon>
        <taxon>Peptococcaceae</taxon>
        <taxon>Desulfofarcimen</taxon>
    </lineage>
</organism>
<evidence type="ECO:0000256" key="6">
    <source>
        <dbReference type="PIRSR" id="PIRSR600715-1"/>
    </source>
</evidence>
<feature type="transmembrane region" description="Helical" evidence="7">
    <location>
        <begin position="51"/>
        <end position="75"/>
    </location>
</feature>
<keyword evidence="3 7" id="KW-0812">Transmembrane</keyword>
<evidence type="ECO:0000256" key="2">
    <source>
        <dbReference type="ARBA" id="ARBA00022679"/>
    </source>
</evidence>
<keyword evidence="6" id="KW-0479">Metal-binding</keyword>
<evidence type="ECO:0000313" key="9">
    <source>
        <dbReference type="Proteomes" id="UP000002217"/>
    </source>
</evidence>
<dbReference type="OrthoDB" id="2679245at2"/>
<evidence type="ECO:0000256" key="7">
    <source>
        <dbReference type="SAM" id="Phobius"/>
    </source>
</evidence>
<feature type="transmembrane region" description="Helical" evidence="7">
    <location>
        <begin position="238"/>
        <end position="264"/>
    </location>
</feature>
<dbReference type="KEGG" id="dae:Dtox_2045"/>
<evidence type="ECO:0000256" key="5">
    <source>
        <dbReference type="ARBA" id="ARBA00023136"/>
    </source>
</evidence>
<dbReference type="GO" id="GO:0016780">
    <property type="term" value="F:phosphotransferase activity, for other substituted phosphate groups"/>
    <property type="evidence" value="ECO:0007669"/>
    <property type="project" value="InterPro"/>
</dbReference>
<reference evidence="8 9" key="1">
    <citation type="journal article" date="2009" name="Stand. Genomic Sci.">
        <title>Complete genome sequence of Desulfotomaculum acetoxidans type strain (5575).</title>
        <authorList>
            <person name="Spring S."/>
            <person name="Lapidus A."/>
            <person name="Schroder M."/>
            <person name="Gleim D."/>
            <person name="Sims D."/>
            <person name="Meincke L."/>
            <person name="Glavina Del Rio T."/>
            <person name="Tice H."/>
            <person name="Copeland A."/>
            <person name="Cheng J.F."/>
            <person name="Lucas S."/>
            <person name="Chen F."/>
            <person name="Nolan M."/>
            <person name="Bruce D."/>
            <person name="Goodwin L."/>
            <person name="Pitluck S."/>
            <person name="Ivanova N."/>
            <person name="Mavromatis K."/>
            <person name="Mikhailova N."/>
            <person name="Pati A."/>
            <person name="Chen A."/>
            <person name="Palaniappan K."/>
            <person name="Land M."/>
            <person name="Hauser L."/>
            <person name="Chang Y.J."/>
            <person name="Jeffries C.D."/>
            <person name="Chain P."/>
            <person name="Saunders E."/>
            <person name="Brettin T."/>
            <person name="Detter J.C."/>
            <person name="Goker M."/>
            <person name="Bristow J."/>
            <person name="Eisen J.A."/>
            <person name="Markowitz V."/>
            <person name="Hugenholtz P."/>
            <person name="Kyrpides N.C."/>
            <person name="Klenk H.P."/>
            <person name="Han C."/>
        </authorList>
    </citation>
    <scope>NUCLEOTIDE SEQUENCE [LARGE SCALE GENOMIC DNA]</scope>
    <source>
        <strain evidence="9">ATCC 49208 / DSM 771 / VKM B-1644</strain>
    </source>
</reference>
<feature type="transmembrane region" description="Helical" evidence="7">
    <location>
        <begin position="203"/>
        <end position="218"/>
    </location>
</feature>
<feature type="transmembrane region" description="Helical" evidence="7">
    <location>
        <begin position="126"/>
        <end position="150"/>
    </location>
</feature>
<feature type="transmembrane region" description="Helical" evidence="7">
    <location>
        <begin position="157"/>
        <end position="174"/>
    </location>
</feature>
<comment type="cofactor">
    <cofactor evidence="6">
        <name>Mg(2+)</name>
        <dbReference type="ChEBI" id="CHEBI:18420"/>
    </cofactor>
</comment>
<feature type="binding site" evidence="6">
    <location>
        <position position="172"/>
    </location>
    <ligand>
        <name>Mg(2+)</name>
        <dbReference type="ChEBI" id="CHEBI:18420"/>
    </ligand>
</feature>
<keyword evidence="4 7" id="KW-1133">Transmembrane helix</keyword>
<accession>C8VYW4</accession>
<dbReference type="HOGENOM" id="CLU_078449_0_0_9"/>
<gene>
    <name evidence="8" type="ordered locus">Dtox_2045</name>
</gene>
<dbReference type="EMBL" id="CP001720">
    <property type="protein sequence ID" value="ACV62874.1"/>
    <property type="molecule type" value="Genomic_DNA"/>
</dbReference>
<evidence type="ECO:0000256" key="4">
    <source>
        <dbReference type="ARBA" id="ARBA00022989"/>
    </source>
</evidence>
<dbReference type="STRING" id="485916.Dtox_2045"/>
<dbReference type="GO" id="GO:0016020">
    <property type="term" value="C:membrane"/>
    <property type="evidence" value="ECO:0007669"/>
    <property type="project" value="UniProtKB-SubCell"/>
</dbReference>
<feature type="transmembrane region" description="Helical" evidence="7">
    <location>
        <begin position="12"/>
        <end position="31"/>
    </location>
</feature>
<name>C8VYW4_DESAS</name>
<comment type="subcellular location">
    <subcellularLocation>
        <location evidence="1">Membrane</location>
        <topology evidence="1">Multi-pass membrane protein</topology>
    </subcellularLocation>
</comment>
<keyword evidence="6" id="KW-0460">Magnesium</keyword>
<dbReference type="AlphaFoldDB" id="C8VYW4"/>